<name>A0A392VF60_9FABA</name>
<evidence type="ECO:0000313" key="2">
    <source>
        <dbReference type="Proteomes" id="UP000265520"/>
    </source>
</evidence>
<proteinExistence type="predicted"/>
<comment type="caution">
    <text evidence="1">The sequence shown here is derived from an EMBL/GenBank/DDBJ whole genome shotgun (WGS) entry which is preliminary data.</text>
</comment>
<feature type="non-terminal residue" evidence="1">
    <location>
        <position position="1"/>
    </location>
</feature>
<keyword evidence="2" id="KW-1185">Reference proteome</keyword>
<evidence type="ECO:0000313" key="1">
    <source>
        <dbReference type="EMBL" id="MCI86507.1"/>
    </source>
</evidence>
<dbReference type="Proteomes" id="UP000265520">
    <property type="component" value="Unassembled WGS sequence"/>
</dbReference>
<dbReference type="AlphaFoldDB" id="A0A392VF60"/>
<dbReference type="EMBL" id="LXQA011142552">
    <property type="protein sequence ID" value="MCI86507.1"/>
    <property type="molecule type" value="Genomic_DNA"/>
</dbReference>
<protein>
    <submittedName>
        <fullName evidence="1">Uncharacterized protein</fullName>
    </submittedName>
</protein>
<accession>A0A392VF60</accession>
<sequence length="27" mass="2878">SEARAVELVIGEDSGSGEGYDMCLWGF</sequence>
<organism evidence="1 2">
    <name type="scientific">Trifolium medium</name>
    <dbReference type="NCBI Taxonomy" id="97028"/>
    <lineage>
        <taxon>Eukaryota</taxon>
        <taxon>Viridiplantae</taxon>
        <taxon>Streptophyta</taxon>
        <taxon>Embryophyta</taxon>
        <taxon>Tracheophyta</taxon>
        <taxon>Spermatophyta</taxon>
        <taxon>Magnoliopsida</taxon>
        <taxon>eudicotyledons</taxon>
        <taxon>Gunneridae</taxon>
        <taxon>Pentapetalae</taxon>
        <taxon>rosids</taxon>
        <taxon>fabids</taxon>
        <taxon>Fabales</taxon>
        <taxon>Fabaceae</taxon>
        <taxon>Papilionoideae</taxon>
        <taxon>50 kb inversion clade</taxon>
        <taxon>NPAAA clade</taxon>
        <taxon>Hologalegina</taxon>
        <taxon>IRL clade</taxon>
        <taxon>Trifolieae</taxon>
        <taxon>Trifolium</taxon>
    </lineage>
</organism>
<reference evidence="1 2" key="1">
    <citation type="journal article" date="2018" name="Front. Plant Sci.">
        <title>Red Clover (Trifolium pratense) and Zigzag Clover (T. medium) - A Picture of Genomic Similarities and Differences.</title>
        <authorList>
            <person name="Dluhosova J."/>
            <person name="Istvanek J."/>
            <person name="Nedelnik J."/>
            <person name="Repkova J."/>
        </authorList>
    </citation>
    <scope>NUCLEOTIDE SEQUENCE [LARGE SCALE GENOMIC DNA]</scope>
    <source>
        <strain evidence="2">cv. 10/8</strain>
        <tissue evidence="1">Leaf</tissue>
    </source>
</reference>